<feature type="domain" description="DUF6602" evidence="1">
    <location>
        <begin position="27"/>
        <end position="125"/>
    </location>
</feature>
<sequence length="315" mass="36337">MKRNDLYDFIKSTMREMKDEYIRIQKRTKEDPGTAGDQGEENWATLLRDWLPANLQVVTKGRIINEEGDASPQIDVLVLNPEYPRKLIDKKLYLSGGVLAAFECKLTLRSEHIKDAINTAKFLSKLQKTNSNSTPYQELNRPIIYGLLAHSHSWNSDTSNPNQNVENNLERFGTEITEHPREMLDILCVADLACWTAFKTAYMGPLNEIDNAEEIYGFRETTMTSYNQFSYLNNDNDYFSPIGTLISSLYLKLGWHNQYTQSLSKYFNTMNLTGSGQGIQQHWDFNAVFSENLRGQISQRGFSNHIWDEWSLTFP</sequence>
<evidence type="ECO:0000259" key="1">
    <source>
        <dbReference type="Pfam" id="PF20247"/>
    </source>
</evidence>
<gene>
    <name evidence="2" type="ORF">PML95_04560</name>
</gene>
<dbReference type="EMBL" id="CP116507">
    <property type="protein sequence ID" value="WCG23502.1"/>
    <property type="molecule type" value="Genomic_DNA"/>
</dbReference>
<protein>
    <recommendedName>
        <fullName evidence="1">DUF6602 domain-containing protein</fullName>
    </recommendedName>
</protein>
<accession>A0AAE9XHG6</accession>
<evidence type="ECO:0000313" key="3">
    <source>
        <dbReference type="Proteomes" id="UP001179600"/>
    </source>
</evidence>
<dbReference type="Pfam" id="PF20247">
    <property type="entry name" value="DUF6602"/>
    <property type="match status" value="1"/>
</dbReference>
<proteinExistence type="predicted"/>
<dbReference type="CDD" id="cd21173">
    <property type="entry name" value="NucC-like"/>
    <property type="match status" value="1"/>
</dbReference>
<reference evidence="2" key="1">
    <citation type="submission" date="2023-01" db="EMBL/GenBank/DDBJ databases">
        <title>Oxazolidinone resistance genes in florfenicol resistant enterococci from beef cattle and veal calves at slaughter.</title>
        <authorList>
            <person name="Biggel M."/>
        </authorList>
    </citation>
    <scope>NUCLEOTIDE SEQUENCE</scope>
    <source>
        <strain evidence="2">K204-1</strain>
    </source>
</reference>
<organism evidence="2 3">
    <name type="scientific">Vagococcus lutrae</name>
    <dbReference type="NCBI Taxonomy" id="81947"/>
    <lineage>
        <taxon>Bacteria</taxon>
        <taxon>Bacillati</taxon>
        <taxon>Bacillota</taxon>
        <taxon>Bacilli</taxon>
        <taxon>Lactobacillales</taxon>
        <taxon>Enterococcaceae</taxon>
        <taxon>Vagococcus</taxon>
    </lineage>
</organism>
<dbReference type="Proteomes" id="UP001179600">
    <property type="component" value="Chromosome"/>
</dbReference>
<name>A0AAE9XHG6_9ENTE</name>
<evidence type="ECO:0000313" key="2">
    <source>
        <dbReference type="EMBL" id="WCG23502.1"/>
    </source>
</evidence>
<dbReference type="InterPro" id="IPR046537">
    <property type="entry name" value="DUF6602"/>
</dbReference>
<dbReference type="RefSeq" id="WP_272163697.1">
    <property type="nucleotide sequence ID" value="NZ_CP116507.1"/>
</dbReference>
<dbReference type="AlphaFoldDB" id="A0AAE9XHG6"/>